<evidence type="ECO:0000259" key="1">
    <source>
        <dbReference type="Pfam" id="PF06985"/>
    </source>
</evidence>
<reference evidence="2 3" key="1">
    <citation type="journal article" date="2010" name="Science">
        <title>Genomic analysis of organismal complexity in the multicellular green alga Volvox carteri.</title>
        <authorList>
            <person name="Prochnik S.E."/>
            <person name="Umen J."/>
            <person name="Nedelcu A.M."/>
            <person name="Hallmann A."/>
            <person name="Miller S.M."/>
            <person name="Nishii I."/>
            <person name="Ferris P."/>
            <person name="Kuo A."/>
            <person name="Mitros T."/>
            <person name="Fritz-Laylin L.K."/>
            <person name="Hellsten U."/>
            <person name="Chapman J."/>
            <person name="Simakov O."/>
            <person name="Rensing S.A."/>
            <person name="Terry A."/>
            <person name="Pangilinan J."/>
            <person name="Kapitonov V."/>
            <person name="Jurka J."/>
            <person name="Salamov A."/>
            <person name="Shapiro H."/>
            <person name="Schmutz J."/>
            <person name="Grimwood J."/>
            <person name="Lindquist E."/>
            <person name="Lucas S."/>
            <person name="Grigoriev I.V."/>
            <person name="Schmitt R."/>
            <person name="Kirk D."/>
            <person name="Rokhsar D.S."/>
        </authorList>
    </citation>
    <scope>NUCLEOTIDE SEQUENCE [LARGE SCALE GENOMIC DNA]</scope>
    <source>
        <strain evidence="3">f. Nagariensis / Eve</strain>
    </source>
</reference>
<evidence type="ECO:0000313" key="3">
    <source>
        <dbReference type="Proteomes" id="UP000001058"/>
    </source>
</evidence>
<dbReference type="STRING" id="3068.D8U3M0"/>
<dbReference type="RefSeq" id="XP_002953322.1">
    <property type="nucleotide sequence ID" value="XM_002953276.1"/>
</dbReference>
<sequence>MPRYLKIDDVPAILSELQGTGTETPYQKDAWQKRWCYITDKTEANAAVLSYRWRVRGRAENINDYKTWISDCGREGYSVHDLPDNGPVPVNWSLADGHAIQIEVAAWLLWLHTNKKAKYAWVDQMCVPQDLANLEEKMNYIKESPAIYTAGQVYVIIAPVVDYATGKIMNAKEARSIVQQYNSEMDSYRGVSLLSRSAVKALLVNNSYMRRVWTIQEAVAANSLSVWPLRGEGQVNSYQSIHVVDWTEFNPWNSHPKLGPLYLKFGDKALEGFYEGDYTGIIKVLRDHPSDGIGYLAMISKDLMWITMDRSGLISDIKKADSPAKKAFVLLNNHQTQSARAFLPEDRVLALIPLVDYPAWKEVTKGVPGRHMVQASVAWAYGIMEAQMATWKWSIRVYNSPTCKARGLDQLQPRRNLGNNTAMWGATSSKVQIPTEGGTLVLTSPPPHSDPEVKAYQESHATSSLSLLVEAALVMPHPGQAKYWGGGPWTSIRDVLQTDEVFRLSVQWGLEPWRNPNLGLDAEQCAVVVLSGDLPNPVMVIAGIPEGDDDPTTGQVMEVVETPVFGCCYGHLNSIIVFRCVTSFLMPRDK</sequence>
<dbReference type="EMBL" id="GL378356">
    <property type="protein sequence ID" value="EFJ45632.1"/>
    <property type="molecule type" value="Genomic_DNA"/>
</dbReference>
<name>D8U3M0_VOLCA</name>
<dbReference type="InParanoid" id="D8U3M0"/>
<organism evidence="3">
    <name type="scientific">Volvox carteri f. nagariensis</name>
    <dbReference type="NCBI Taxonomy" id="3068"/>
    <lineage>
        <taxon>Eukaryota</taxon>
        <taxon>Viridiplantae</taxon>
        <taxon>Chlorophyta</taxon>
        <taxon>core chlorophytes</taxon>
        <taxon>Chlorophyceae</taxon>
        <taxon>CS clade</taxon>
        <taxon>Chlamydomonadales</taxon>
        <taxon>Volvocaceae</taxon>
        <taxon>Volvox</taxon>
    </lineage>
</organism>
<dbReference type="GeneID" id="9622252"/>
<dbReference type="InterPro" id="IPR052895">
    <property type="entry name" value="HetReg/Transcr_Mod"/>
</dbReference>
<proteinExistence type="predicted"/>
<dbReference type="AlphaFoldDB" id="D8U3M0"/>
<keyword evidence="3" id="KW-1185">Reference proteome</keyword>
<dbReference type="InterPro" id="IPR010730">
    <property type="entry name" value="HET"/>
</dbReference>
<dbReference type="OrthoDB" id="194358at2759"/>
<dbReference type="PANTHER" id="PTHR24148:SF64">
    <property type="entry name" value="HETEROKARYON INCOMPATIBILITY DOMAIN-CONTAINING PROTEIN"/>
    <property type="match status" value="1"/>
</dbReference>
<gene>
    <name evidence="2" type="ORF">VOLCADRAFT_105853</name>
</gene>
<protein>
    <recommendedName>
        <fullName evidence="1">Heterokaryon incompatibility domain-containing protein</fullName>
    </recommendedName>
</protein>
<evidence type="ECO:0000313" key="2">
    <source>
        <dbReference type="EMBL" id="EFJ45632.1"/>
    </source>
</evidence>
<dbReference type="PANTHER" id="PTHR24148">
    <property type="entry name" value="ANKYRIN REPEAT DOMAIN-CONTAINING PROTEIN 39 HOMOLOG-RELATED"/>
    <property type="match status" value="1"/>
</dbReference>
<dbReference type="Pfam" id="PF06985">
    <property type="entry name" value="HET"/>
    <property type="match status" value="1"/>
</dbReference>
<dbReference type="Proteomes" id="UP000001058">
    <property type="component" value="Unassembled WGS sequence"/>
</dbReference>
<dbReference type="KEGG" id="vcn:VOLCADRAFT_105853"/>
<accession>D8U3M0</accession>
<feature type="domain" description="Heterokaryon incompatibility" evidence="1">
    <location>
        <begin position="99"/>
        <end position="217"/>
    </location>
</feature>